<proteinExistence type="predicted"/>
<dbReference type="Pfam" id="PF07705">
    <property type="entry name" value="CARDB"/>
    <property type="match status" value="1"/>
</dbReference>
<keyword evidence="1" id="KW-0472">Membrane</keyword>
<dbReference type="STRING" id="362976.HQ_1540A"/>
<dbReference type="InterPro" id="IPR013783">
    <property type="entry name" value="Ig-like_fold"/>
</dbReference>
<feature type="domain" description="CARDB" evidence="2">
    <location>
        <begin position="437"/>
        <end position="524"/>
    </location>
</feature>
<protein>
    <recommendedName>
        <fullName evidence="2">CARDB domain-containing protein</fullName>
    </recommendedName>
</protein>
<dbReference type="PANTHER" id="PTHR35902:SF3">
    <property type="entry name" value="NPCBM-ASSOCIATED, NEW3 DOMAIN OF ALPHA-GALACTOSIDASE"/>
    <property type="match status" value="1"/>
</dbReference>
<dbReference type="AlphaFoldDB" id="Q18JY6"/>
<dbReference type="eggNOG" id="arCOG02079">
    <property type="taxonomic scope" value="Archaea"/>
</dbReference>
<evidence type="ECO:0000259" key="2">
    <source>
        <dbReference type="Pfam" id="PF07705"/>
    </source>
</evidence>
<dbReference type="EMBL" id="AM180088">
    <property type="protein sequence ID" value="CAJ51668.2"/>
    <property type="molecule type" value="Genomic_DNA"/>
</dbReference>
<keyword evidence="4" id="KW-1185">Reference proteome</keyword>
<dbReference type="InterPro" id="IPR011635">
    <property type="entry name" value="CARDB"/>
</dbReference>
<dbReference type="Proteomes" id="UP000001975">
    <property type="component" value="Chromosome"/>
</dbReference>
<evidence type="ECO:0000313" key="3">
    <source>
        <dbReference type="EMBL" id="CAJ51668.2"/>
    </source>
</evidence>
<feature type="transmembrane region" description="Helical" evidence="1">
    <location>
        <begin position="34"/>
        <end position="55"/>
    </location>
</feature>
<evidence type="ECO:0000313" key="4">
    <source>
        <dbReference type="Proteomes" id="UP000001975"/>
    </source>
</evidence>
<dbReference type="PANTHER" id="PTHR35902">
    <property type="entry name" value="S-LAYER DOMAIN-LIKE PROTEIN-RELATED"/>
    <property type="match status" value="1"/>
</dbReference>
<sequence>MSVHYPRTTAIAINLDVCNNVYTMQYYLGKRWRAILLITIMVVAAFAAGSGGVAAEQYNDFSKPELTPTIQQQNVVAAGEMKSFDLLIQNRHTGITSMDRQIGDIAQVVQTHRIQVGSATAVTASVDAGDTPLDIRTAQQSLGTIAAGDARKMGLTIEVDQHAQPGVYQLPVKITYGYINSINVDKNDYFINRNTQTVKKHITVRVEKSVRLGVRDVTGADLYKDADGTMTVRVQNTGSEIAQNAELSIVQSEYFNPKSNAVSVGELKPDETATAEFQVGVENVDAAGAYGVNFQLRYEDENGNPEQSLTRTGSVAVSNGPQYKLSTEARAMYVDSIGSVAVTVTNTGERTAPNARAKLSPIEPFALVSTSASLGTLNPGESATARFKLEVSDRAIPQEYPLTVRIIHDDTYGNDVTSDPLSVDVPVGPEKSFAVTNTAAVTAGQTETLRFTIKNTGEGEFRDAVVRVNANSPFETDDDTTYIGMLKPGETTTVSYTVSADGSAAAKTYSLDTSIKYDNAFGETVVSDIQSAPITITASDGGLPVSGIVIAGVVIPIALVAGVVYQTKPFSRLR</sequence>
<dbReference type="Gene3D" id="2.60.40.10">
    <property type="entry name" value="Immunoglobulins"/>
    <property type="match status" value="2"/>
</dbReference>
<reference evidence="3 4" key="1">
    <citation type="journal article" date="2006" name="BMC Genomics">
        <title>The genome of the square archaeon Haloquadratum walsbyi: life at the limits of water activity.</title>
        <authorList>
            <person name="Bolhuis H.H."/>
            <person name="Palm P.P."/>
            <person name="Wende A.W."/>
            <person name="Falb M.M."/>
            <person name="Rampp M.M."/>
            <person name="Rodriguez-Valera F.F."/>
            <person name="Pfeiffer F.F."/>
            <person name="Oesterhelt D.D."/>
        </authorList>
    </citation>
    <scope>NUCLEOTIDE SEQUENCE [LARGE SCALE GENOMIC DNA]</scope>
    <source>
        <strain evidence="4">DSM 16790 / HBSQ001</strain>
    </source>
</reference>
<gene>
    <name evidence="3" type="ordered locus">HQ_1540A</name>
</gene>
<keyword evidence="1" id="KW-1133">Transmembrane helix</keyword>
<keyword evidence="1" id="KW-0812">Transmembrane</keyword>
<organism evidence="3 4">
    <name type="scientific">Haloquadratum walsbyi (strain DSM 16790 / HBSQ001)</name>
    <dbReference type="NCBI Taxonomy" id="362976"/>
    <lineage>
        <taxon>Archaea</taxon>
        <taxon>Methanobacteriati</taxon>
        <taxon>Methanobacteriota</taxon>
        <taxon>Stenosarchaea group</taxon>
        <taxon>Halobacteria</taxon>
        <taxon>Halobacteriales</taxon>
        <taxon>Haloferacaceae</taxon>
        <taxon>Haloquadratum</taxon>
    </lineage>
</organism>
<name>Q18JY6_HALWD</name>
<evidence type="ECO:0000256" key="1">
    <source>
        <dbReference type="SAM" id="Phobius"/>
    </source>
</evidence>
<dbReference type="KEGG" id="hwa:HQ_1540A"/>
<accession>Q18JY6</accession>
<dbReference type="HOGENOM" id="CLU_028008_1_0_2"/>
<feature type="transmembrane region" description="Helical" evidence="1">
    <location>
        <begin position="543"/>
        <end position="565"/>
    </location>
</feature>